<evidence type="ECO:0000256" key="8">
    <source>
        <dbReference type="ARBA" id="ARBA00023186"/>
    </source>
</evidence>
<keyword evidence="5 9" id="KW-0479">Metal-binding</keyword>
<evidence type="ECO:0000259" key="10">
    <source>
        <dbReference type="PROSITE" id="PS51918"/>
    </source>
</evidence>
<keyword evidence="6 9" id="KW-0408">Iron</keyword>
<dbReference type="PROSITE" id="PS51918">
    <property type="entry name" value="RADICAL_SAM"/>
    <property type="match status" value="1"/>
</dbReference>
<dbReference type="Pfam" id="PF06969">
    <property type="entry name" value="HemN_C"/>
    <property type="match status" value="1"/>
</dbReference>
<comment type="caution">
    <text evidence="11">The sequence shown here is derived from an EMBL/GenBank/DDBJ whole genome shotgun (WGS) entry which is preliminary data.</text>
</comment>
<keyword evidence="3 9" id="KW-0349">Heme</keyword>
<dbReference type="CDD" id="cd01335">
    <property type="entry name" value="Radical_SAM"/>
    <property type="match status" value="1"/>
</dbReference>
<dbReference type="RefSeq" id="WP_120466560.1">
    <property type="nucleotide sequence ID" value="NZ_RAYQ01000002.1"/>
</dbReference>
<dbReference type="InterPro" id="IPR004559">
    <property type="entry name" value="HemW-like"/>
</dbReference>
<dbReference type="SFLD" id="SFLDF00562">
    <property type="entry name" value="HemN-like__clustered_with_heat"/>
    <property type="match status" value="1"/>
</dbReference>
<dbReference type="Proteomes" id="UP000280696">
    <property type="component" value="Unassembled WGS sequence"/>
</dbReference>
<evidence type="ECO:0000256" key="5">
    <source>
        <dbReference type="ARBA" id="ARBA00022723"/>
    </source>
</evidence>
<evidence type="ECO:0000256" key="9">
    <source>
        <dbReference type="RuleBase" id="RU364116"/>
    </source>
</evidence>
<accession>A0A3A9ARI3</accession>
<keyword evidence="9" id="KW-0004">4Fe-4S</keyword>
<feature type="domain" description="Radical SAM core" evidence="10">
    <location>
        <begin position="3"/>
        <end position="237"/>
    </location>
</feature>
<evidence type="ECO:0000256" key="4">
    <source>
        <dbReference type="ARBA" id="ARBA00022691"/>
    </source>
</evidence>
<evidence type="ECO:0000256" key="6">
    <source>
        <dbReference type="ARBA" id="ARBA00023004"/>
    </source>
</evidence>
<proteinExistence type="inferred from homology"/>
<evidence type="ECO:0000256" key="1">
    <source>
        <dbReference type="ARBA" id="ARBA00006100"/>
    </source>
</evidence>
<keyword evidence="12" id="KW-1185">Reference proteome</keyword>
<dbReference type="NCBIfam" id="TIGR00539">
    <property type="entry name" value="hemN_rel"/>
    <property type="match status" value="1"/>
</dbReference>
<protein>
    <recommendedName>
        <fullName evidence="2 9">Heme chaperone HemW</fullName>
    </recommendedName>
</protein>
<name>A0A3A9ARI3_9FIRM</name>
<dbReference type="GO" id="GO:0051539">
    <property type="term" value="F:4 iron, 4 sulfur cluster binding"/>
    <property type="evidence" value="ECO:0007669"/>
    <property type="project" value="UniProtKB-UniRule"/>
</dbReference>
<dbReference type="GO" id="GO:0005737">
    <property type="term" value="C:cytoplasm"/>
    <property type="evidence" value="ECO:0007669"/>
    <property type="project" value="UniProtKB-SubCell"/>
</dbReference>
<gene>
    <name evidence="11" type="primary">hemW</name>
    <name evidence="11" type="ORF">D7V94_02790</name>
</gene>
<keyword evidence="9" id="KW-0963">Cytoplasm</keyword>
<dbReference type="EMBL" id="RAYQ01000002">
    <property type="protein sequence ID" value="RKI93634.1"/>
    <property type="molecule type" value="Genomic_DNA"/>
</dbReference>
<dbReference type="AlphaFoldDB" id="A0A3A9ARI3"/>
<keyword evidence="4 9" id="KW-0949">S-adenosyl-L-methionine</keyword>
<dbReference type="GO" id="GO:0004109">
    <property type="term" value="F:coproporphyrinogen oxidase activity"/>
    <property type="evidence" value="ECO:0007669"/>
    <property type="project" value="InterPro"/>
</dbReference>
<dbReference type="SFLD" id="SFLDS00029">
    <property type="entry name" value="Radical_SAM"/>
    <property type="match status" value="1"/>
</dbReference>
<evidence type="ECO:0000256" key="3">
    <source>
        <dbReference type="ARBA" id="ARBA00022617"/>
    </source>
</evidence>
<comment type="subcellular location">
    <subcellularLocation>
        <location evidence="9">Cytoplasm</location>
    </subcellularLocation>
</comment>
<dbReference type="GO" id="GO:0006779">
    <property type="term" value="P:porphyrin-containing compound biosynthetic process"/>
    <property type="evidence" value="ECO:0007669"/>
    <property type="project" value="InterPro"/>
</dbReference>
<evidence type="ECO:0000256" key="2">
    <source>
        <dbReference type="ARBA" id="ARBA00017228"/>
    </source>
</evidence>
<dbReference type="SFLD" id="SFLDG01082">
    <property type="entry name" value="B12-binding_domain_containing"/>
    <property type="match status" value="1"/>
</dbReference>
<dbReference type="SMART" id="SM00729">
    <property type="entry name" value="Elp3"/>
    <property type="match status" value="1"/>
</dbReference>
<evidence type="ECO:0000313" key="11">
    <source>
        <dbReference type="EMBL" id="RKI93634.1"/>
    </source>
</evidence>
<comment type="function">
    <text evidence="9">Probably acts as a heme chaperone, transferring heme to an unknown acceptor. Binds one molecule of heme per monomer, possibly covalently. Binds 1 [4Fe-4S] cluster. The cluster is coordinated with 3 cysteines and an exchangeable S-adenosyl-L-methionine.</text>
</comment>
<dbReference type="OrthoDB" id="9808022at2"/>
<evidence type="ECO:0000256" key="7">
    <source>
        <dbReference type="ARBA" id="ARBA00023014"/>
    </source>
</evidence>
<keyword evidence="7 9" id="KW-0411">Iron-sulfur</keyword>
<sequence>MEKDGQKHLGIYIHIPFCVRKCFYCDFLSAPADEEEKARYVEALRTEIRGESGKYRDYTINTIFIGGGTPSLLETGSIGRILNRVYENYKVSRDCEISMEVNPGTVTWEKLADFKNSGGNRLSIGLQSAVDSELKALGRIHTFEDFLMTYELALKAGFCNINVDLMTAIPGQSVESLKKTLQRVTALKRMPAHISAYSLIIEEGTPFYEKRPELPDEDLERELYKITGDFLLSKGYRQYEISNYALPGYECRHNMVYWRRGSYAGFGTGAASMVENVRFCNTSDRKKYMERFLNNDNNFNIIQNDMDVNPDEFPIKNKNTYVTKEDFQKNLEGDLAKENVQALSIEEQMEEFMFLGLRMKAGVCKNEFLRIFGKTIDEVYPGIVEEFCERGLLALRKEGVPGEEWIALTPFGMDVSNRVMAEFLLTDTDI</sequence>
<dbReference type="PANTHER" id="PTHR13932:SF5">
    <property type="entry name" value="RADICAL S-ADENOSYL METHIONINE DOMAIN-CONTAINING PROTEIN 1, MITOCHONDRIAL"/>
    <property type="match status" value="1"/>
</dbReference>
<dbReference type="SFLD" id="SFLDF00288">
    <property type="entry name" value="HemN-like__clustered_with_nucl"/>
    <property type="match status" value="1"/>
</dbReference>
<dbReference type="InterPro" id="IPR034505">
    <property type="entry name" value="Coproporphyrinogen-III_oxidase"/>
</dbReference>
<dbReference type="InterPro" id="IPR006638">
    <property type="entry name" value="Elp3/MiaA/NifB-like_rSAM"/>
</dbReference>
<dbReference type="SUPFAM" id="SSF102114">
    <property type="entry name" value="Radical SAM enzymes"/>
    <property type="match status" value="2"/>
</dbReference>
<dbReference type="Pfam" id="PF04055">
    <property type="entry name" value="Radical_SAM"/>
    <property type="match status" value="1"/>
</dbReference>
<dbReference type="InterPro" id="IPR013785">
    <property type="entry name" value="Aldolase_TIM"/>
</dbReference>
<dbReference type="SFLD" id="SFLDG01065">
    <property type="entry name" value="anaerobic_coproporphyrinogen-I"/>
    <property type="match status" value="1"/>
</dbReference>
<evidence type="ECO:0000313" key="12">
    <source>
        <dbReference type="Proteomes" id="UP000280696"/>
    </source>
</evidence>
<dbReference type="InterPro" id="IPR007197">
    <property type="entry name" value="rSAM"/>
</dbReference>
<organism evidence="11 12">
    <name type="scientific">Parablautia intestinalis</name>
    <dbReference type="NCBI Taxonomy" id="2320100"/>
    <lineage>
        <taxon>Bacteria</taxon>
        <taxon>Bacillati</taxon>
        <taxon>Bacillota</taxon>
        <taxon>Clostridia</taxon>
        <taxon>Lachnospirales</taxon>
        <taxon>Lachnospiraceae</taxon>
        <taxon>Parablautia</taxon>
    </lineage>
</organism>
<dbReference type="GO" id="GO:0046872">
    <property type="term" value="F:metal ion binding"/>
    <property type="evidence" value="ECO:0007669"/>
    <property type="project" value="UniProtKB-UniRule"/>
</dbReference>
<dbReference type="Gene3D" id="3.20.20.70">
    <property type="entry name" value="Aldolase class I"/>
    <property type="match status" value="1"/>
</dbReference>
<dbReference type="InterPro" id="IPR058240">
    <property type="entry name" value="rSAM_sf"/>
</dbReference>
<dbReference type="PANTHER" id="PTHR13932">
    <property type="entry name" value="COPROPORPHYRINIGEN III OXIDASE"/>
    <property type="match status" value="1"/>
</dbReference>
<comment type="similarity">
    <text evidence="1">Belongs to the anaerobic coproporphyrinogen-III oxidase family. HemW subfamily.</text>
</comment>
<dbReference type="InterPro" id="IPR010723">
    <property type="entry name" value="HemN_C"/>
</dbReference>
<keyword evidence="8 9" id="KW-0143">Chaperone</keyword>
<reference evidence="11 12" key="1">
    <citation type="submission" date="2018-09" db="EMBL/GenBank/DDBJ databases">
        <title>Murine metabolic-syndrome-specific gut microbial biobank.</title>
        <authorList>
            <person name="Liu C."/>
        </authorList>
    </citation>
    <scope>NUCLEOTIDE SEQUENCE [LARGE SCALE GENOMIC DNA]</scope>
    <source>
        <strain evidence="11 12">0.1xD8-82</strain>
    </source>
</reference>